<evidence type="ECO:0000256" key="5">
    <source>
        <dbReference type="ARBA" id="ARBA00047754"/>
    </source>
</evidence>
<dbReference type="RefSeq" id="WP_128941035.1">
    <property type="nucleotide sequence ID" value="NZ_RDRA01000014.1"/>
</dbReference>
<gene>
    <name evidence="7" type="ORF">EAS62_24075</name>
</gene>
<dbReference type="Pfam" id="PF12637">
    <property type="entry name" value="TSCPD"/>
    <property type="match status" value="1"/>
</dbReference>
<evidence type="ECO:0000256" key="3">
    <source>
        <dbReference type="ARBA" id="ARBA00022634"/>
    </source>
</evidence>
<comment type="catalytic activity">
    <reaction evidence="5">
        <text>a 2'-deoxyribonucleoside 5'-diphosphate + [thioredoxin]-disulfide + H2O = a ribonucleoside 5'-diphosphate + [thioredoxin]-dithiol</text>
        <dbReference type="Rhea" id="RHEA:23252"/>
        <dbReference type="Rhea" id="RHEA-COMP:10698"/>
        <dbReference type="Rhea" id="RHEA-COMP:10700"/>
        <dbReference type="ChEBI" id="CHEBI:15377"/>
        <dbReference type="ChEBI" id="CHEBI:29950"/>
        <dbReference type="ChEBI" id="CHEBI:50058"/>
        <dbReference type="ChEBI" id="CHEBI:57930"/>
        <dbReference type="ChEBI" id="CHEBI:73316"/>
        <dbReference type="EC" id="1.17.4.1"/>
    </reaction>
</comment>
<dbReference type="Proteomes" id="UP000289946">
    <property type="component" value="Unassembled WGS sequence"/>
</dbReference>
<keyword evidence="8" id="KW-1185">Reference proteome</keyword>
<dbReference type="EC" id="1.17.4.1" evidence="2"/>
<dbReference type="InterPro" id="IPR024434">
    <property type="entry name" value="TSCPD_dom"/>
</dbReference>
<keyword evidence="4" id="KW-0547">Nucleotide-binding</keyword>
<evidence type="ECO:0000256" key="4">
    <source>
        <dbReference type="ARBA" id="ARBA00022741"/>
    </source>
</evidence>
<evidence type="ECO:0000313" key="7">
    <source>
        <dbReference type="EMBL" id="RXG91561.1"/>
    </source>
</evidence>
<reference evidence="7 8" key="1">
    <citation type="submission" date="2018-10" db="EMBL/GenBank/DDBJ databases">
        <title>Bradyrhizobium sp. nov., isolated from effective nodules of peanut in China.</title>
        <authorList>
            <person name="Li Y."/>
        </authorList>
    </citation>
    <scope>NUCLEOTIDE SEQUENCE [LARGE SCALE GENOMIC DNA]</scope>
    <source>
        <strain evidence="7 8">CCBAU 51781</strain>
    </source>
</reference>
<evidence type="ECO:0000256" key="2">
    <source>
        <dbReference type="ARBA" id="ARBA00012274"/>
    </source>
</evidence>
<evidence type="ECO:0000259" key="6">
    <source>
        <dbReference type="Pfam" id="PF12637"/>
    </source>
</evidence>
<proteinExistence type="inferred from homology"/>
<accession>A0ABY0DHW0</accession>
<comment type="similarity">
    <text evidence="1">Belongs to the ribonucleoside diphosphate reductase class-2 family.</text>
</comment>
<protein>
    <recommendedName>
        <fullName evidence="2">ribonucleoside-diphosphate reductase</fullName>
        <ecNumber evidence="2">1.17.4.1</ecNumber>
    </recommendedName>
</protein>
<dbReference type="EMBL" id="RDRA01000014">
    <property type="protein sequence ID" value="RXG91561.1"/>
    <property type="molecule type" value="Genomic_DNA"/>
</dbReference>
<organism evidence="7 8">
    <name type="scientific">Bradyrhizobium zhanjiangense</name>
    <dbReference type="NCBI Taxonomy" id="1325107"/>
    <lineage>
        <taxon>Bacteria</taxon>
        <taxon>Pseudomonadati</taxon>
        <taxon>Pseudomonadota</taxon>
        <taxon>Alphaproteobacteria</taxon>
        <taxon>Hyphomicrobiales</taxon>
        <taxon>Nitrobacteraceae</taxon>
        <taxon>Bradyrhizobium</taxon>
    </lineage>
</organism>
<feature type="domain" description="TSCPD" evidence="6">
    <location>
        <begin position="7"/>
        <end position="81"/>
    </location>
</feature>
<evidence type="ECO:0000313" key="8">
    <source>
        <dbReference type="Proteomes" id="UP000289946"/>
    </source>
</evidence>
<name>A0ABY0DHW0_9BRAD</name>
<sequence>MRRILPQRRDCETFEMAYGGLAKSHTITLGFYEDGTLGEVFINGGKTGEVVEAIARDSAVLLSLALQYGAELSNIKSAITRDEQGSPQSIVGAVIDRLCEGQP</sequence>
<keyword evidence="3" id="KW-0237">DNA synthesis</keyword>
<evidence type="ECO:0000256" key="1">
    <source>
        <dbReference type="ARBA" id="ARBA00007405"/>
    </source>
</evidence>
<comment type="caution">
    <text evidence="7">The sequence shown here is derived from an EMBL/GenBank/DDBJ whole genome shotgun (WGS) entry which is preliminary data.</text>
</comment>